<keyword evidence="4" id="KW-0503">Monooxygenase</keyword>
<protein>
    <submittedName>
        <fullName evidence="7">Uncharacterized protein</fullName>
    </submittedName>
</protein>
<dbReference type="GO" id="GO:0004497">
    <property type="term" value="F:monooxygenase activity"/>
    <property type="evidence" value="ECO:0007669"/>
    <property type="project" value="UniProtKB-KW"/>
</dbReference>
<keyword evidence="2" id="KW-0812">Transmembrane</keyword>
<dbReference type="SUPFAM" id="SSF50978">
    <property type="entry name" value="WD40 repeat-like"/>
    <property type="match status" value="1"/>
</dbReference>
<dbReference type="Gene3D" id="2.130.10.10">
    <property type="entry name" value="YVTN repeat-like/Quinoprotein amine dehydrogenase"/>
    <property type="match status" value="1"/>
</dbReference>
<sequence>MNSHNLAQIAAVSSSIWLSGEIFTYSWGAVPAVLEACSTSQHLAAKQWATFYHKGHSLGPPFAILGAGGFICRAVGCTGGAAILDIGIVPYTFAFMVQTNSRIFEFANVKDSPEKPASEENQLAPPAEQMGIKAPLAWSPDGTLLASLHLGDLNSVSIFHAQMDGIPRTACLPGHLGDITQLAFMLDGKSILSLANDGVGHMVSTSPASPGKLLKSFRVTSSSRYPSSILQISSDGGCVA</sequence>
<dbReference type="PANTHER" id="PTHR35042">
    <property type="entry name" value="ANTHRONE OXYGENASE ENCC"/>
    <property type="match status" value="1"/>
</dbReference>
<dbReference type="InterPro" id="IPR013901">
    <property type="entry name" value="Anthrone_oxy"/>
</dbReference>
<keyword evidence="4" id="KW-0560">Oxidoreductase</keyword>
<reference evidence="7" key="2">
    <citation type="journal article" date="2023" name="IMA Fungus">
        <title>Comparative genomic study of the Penicillium genus elucidates a diverse pangenome and 15 lateral gene transfer events.</title>
        <authorList>
            <person name="Petersen C."/>
            <person name="Sorensen T."/>
            <person name="Nielsen M.R."/>
            <person name="Sondergaard T.E."/>
            <person name="Sorensen J.L."/>
            <person name="Fitzpatrick D.A."/>
            <person name="Frisvad J.C."/>
            <person name="Nielsen K.L."/>
        </authorList>
    </citation>
    <scope>NUCLEOTIDE SEQUENCE</scope>
    <source>
        <strain evidence="7">IBT 17660</strain>
    </source>
</reference>
<evidence type="ECO:0000256" key="6">
    <source>
        <dbReference type="ARBA" id="ARBA00034313"/>
    </source>
</evidence>
<evidence type="ECO:0000313" key="8">
    <source>
        <dbReference type="Proteomes" id="UP001147760"/>
    </source>
</evidence>
<keyword evidence="5" id="KW-0472">Membrane</keyword>
<comment type="caution">
    <text evidence="7">The sequence shown here is derived from an EMBL/GenBank/DDBJ whole genome shotgun (WGS) entry which is preliminary data.</text>
</comment>
<dbReference type="GO" id="GO:0016020">
    <property type="term" value="C:membrane"/>
    <property type="evidence" value="ECO:0007669"/>
    <property type="project" value="UniProtKB-SubCell"/>
</dbReference>
<evidence type="ECO:0000256" key="2">
    <source>
        <dbReference type="ARBA" id="ARBA00022692"/>
    </source>
</evidence>
<evidence type="ECO:0000313" key="7">
    <source>
        <dbReference type="EMBL" id="KAJ5457055.1"/>
    </source>
</evidence>
<dbReference type="Pfam" id="PF08592">
    <property type="entry name" value="Anthrone_oxy"/>
    <property type="match status" value="1"/>
</dbReference>
<name>A0A9W9WF32_9EURO</name>
<comment type="similarity">
    <text evidence="6">Belongs to the anthrone oxygenase family.</text>
</comment>
<proteinExistence type="inferred from homology"/>
<gene>
    <name evidence="7" type="ORF">N7530_012329</name>
</gene>
<evidence type="ECO:0000256" key="1">
    <source>
        <dbReference type="ARBA" id="ARBA00004141"/>
    </source>
</evidence>
<evidence type="ECO:0000256" key="5">
    <source>
        <dbReference type="ARBA" id="ARBA00023136"/>
    </source>
</evidence>
<accession>A0A9W9WF32</accession>
<dbReference type="InterPro" id="IPR036322">
    <property type="entry name" value="WD40_repeat_dom_sf"/>
</dbReference>
<dbReference type="Proteomes" id="UP001147760">
    <property type="component" value="Unassembled WGS sequence"/>
</dbReference>
<evidence type="ECO:0000256" key="4">
    <source>
        <dbReference type="ARBA" id="ARBA00023033"/>
    </source>
</evidence>
<comment type="subcellular location">
    <subcellularLocation>
        <location evidence="1">Membrane</location>
        <topology evidence="1">Multi-pass membrane protein</topology>
    </subcellularLocation>
</comment>
<organism evidence="7 8">
    <name type="scientific">Penicillium desertorum</name>
    <dbReference type="NCBI Taxonomy" id="1303715"/>
    <lineage>
        <taxon>Eukaryota</taxon>
        <taxon>Fungi</taxon>
        <taxon>Dikarya</taxon>
        <taxon>Ascomycota</taxon>
        <taxon>Pezizomycotina</taxon>
        <taxon>Eurotiomycetes</taxon>
        <taxon>Eurotiomycetidae</taxon>
        <taxon>Eurotiales</taxon>
        <taxon>Aspergillaceae</taxon>
        <taxon>Penicillium</taxon>
    </lineage>
</organism>
<dbReference type="OrthoDB" id="4337105at2759"/>
<dbReference type="AlphaFoldDB" id="A0A9W9WF32"/>
<dbReference type="EMBL" id="JAPWDO010000009">
    <property type="protein sequence ID" value="KAJ5457055.1"/>
    <property type="molecule type" value="Genomic_DNA"/>
</dbReference>
<reference evidence="7" key="1">
    <citation type="submission" date="2022-12" db="EMBL/GenBank/DDBJ databases">
        <authorList>
            <person name="Petersen C."/>
        </authorList>
    </citation>
    <scope>NUCLEOTIDE SEQUENCE</scope>
    <source>
        <strain evidence="7">IBT 17660</strain>
    </source>
</reference>
<dbReference type="InterPro" id="IPR015943">
    <property type="entry name" value="WD40/YVTN_repeat-like_dom_sf"/>
</dbReference>
<dbReference type="PANTHER" id="PTHR35042:SF1">
    <property type="entry name" value="DUF1772-DOMAIN-CONTAINING PROTEIN"/>
    <property type="match status" value="1"/>
</dbReference>
<evidence type="ECO:0000256" key="3">
    <source>
        <dbReference type="ARBA" id="ARBA00022989"/>
    </source>
</evidence>
<keyword evidence="3" id="KW-1133">Transmembrane helix</keyword>
<keyword evidence="8" id="KW-1185">Reference proteome</keyword>